<feature type="transmembrane region" description="Helical" evidence="1">
    <location>
        <begin position="103"/>
        <end position="121"/>
    </location>
</feature>
<protein>
    <submittedName>
        <fullName evidence="2">Uncharacterized protein</fullName>
    </submittedName>
</protein>
<feature type="transmembrane region" description="Helical" evidence="1">
    <location>
        <begin position="171"/>
        <end position="189"/>
    </location>
</feature>
<organism evidence="2">
    <name type="scientific">Marseillevirus LCMAC101</name>
    <dbReference type="NCBI Taxonomy" id="2506602"/>
    <lineage>
        <taxon>Viruses</taxon>
        <taxon>Varidnaviria</taxon>
        <taxon>Bamfordvirae</taxon>
        <taxon>Nucleocytoviricota</taxon>
        <taxon>Megaviricetes</taxon>
        <taxon>Pimascovirales</taxon>
        <taxon>Pimascovirales incertae sedis</taxon>
        <taxon>Marseilleviridae</taxon>
    </lineage>
</organism>
<keyword evidence="1" id="KW-0812">Transmembrane</keyword>
<accession>A0A481YRZ3</accession>
<name>A0A481YRZ3_9VIRU</name>
<evidence type="ECO:0000256" key="1">
    <source>
        <dbReference type="SAM" id="Phobius"/>
    </source>
</evidence>
<proteinExistence type="predicted"/>
<reference evidence="2" key="1">
    <citation type="journal article" date="2019" name="MBio">
        <title>Virus Genomes from Deep Sea Sediments Expand the Ocean Megavirome and Support Independent Origins of Viral Gigantism.</title>
        <authorList>
            <person name="Backstrom D."/>
            <person name="Yutin N."/>
            <person name="Jorgensen S.L."/>
            <person name="Dharamshi J."/>
            <person name="Homa F."/>
            <person name="Zaremba-Niedwiedzka K."/>
            <person name="Spang A."/>
            <person name="Wolf Y.I."/>
            <person name="Koonin E.V."/>
            <person name="Ettema T.J."/>
        </authorList>
    </citation>
    <scope>NUCLEOTIDE SEQUENCE</scope>
</reference>
<gene>
    <name evidence="2" type="ORF">LCMAC101_05530</name>
</gene>
<evidence type="ECO:0000313" key="2">
    <source>
        <dbReference type="EMBL" id="QBK85958.1"/>
    </source>
</evidence>
<feature type="transmembrane region" description="Helical" evidence="1">
    <location>
        <begin position="142"/>
        <end position="165"/>
    </location>
</feature>
<keyword evidence="1" id="KW-0472">Membrane</keyword>
<feature type="transmembrane region" description="Helical" evidence="1">
    <location>
        <begin position="196"/>
        <end position="214"/>
    </location>
</feature>
<keyword evidence="1" id="KW-1133">Transmembrane helix</keyword>
<feature type="transmembrane region" description="Helical" evidence="1">
    <location>
        <begin position="75"/>
        <end position="97"/>
    </location>
</feature>
<sequence length="221" mass="24977">MCWNQQTSIITFILGTAFNLFIIFYFQETIITLLAIIWEWFLLMQVFEAIAWGSQPNSGDSPGECSGKNKIAAKGAIVSALVQPILIAFLLIVFTPVSVQNKIMAMVVVFAYICWSIYVLNQSPPFECLIPNKDCPHLQLDWWDNFTGGVIPYIITIIVVVILLLRPMDMAWFLIIAVGIVALLSKIFYSCGAGSIWCWFVVFAPVVTGLYWYYTRGPPKR</sequence>
<dbReference type="EMBL" id="MK500328">
    <property type="protein sequence ID" value="QBK85958.1"/>
    <property type="molecule type" value="Genomic_DNA"/>
</dbReference>